<accession>A0A2R3QHX7</accession>
<name>A0A2R3QHX7_ECTME</name>
<feature type="domain" description="DUF3658" evidence="1">
    <location>
        <begin position="55"/>
        <end position="126"/>
    </location>
</feature>
<dbReference type="OrthoDB" id="7032026at2"/>
<dbReference type="RefSeq" id="WP_106736211.1">
    <property type="nucleotide sequence ID" value="NZ_CP027657.1"/>
</dbReference>
<organism evidence="2 3">
    <name type="scientific">Ectopseudomonas mendocina</name>
    <name type="common">Pseudomonas mendocina</name>
    <dbReference type="NCBI Taxonomy" id="300"/>
    <lineage>
        <taxon>Bacteria</taxon>
        <taxon>Pseudomonadati</taxon>
        <taxon>Pseudomonadota</taxon>
        <taxon>Gammaproteobacteria</taxon>
        <taxon>Pseudomonadales</taxon>
        <taxon>Pseudomonadaceae</taxon>
        <taxon>Ectopseudomonas</taxon>
    </lineage>
</organism>
<gene>
    <name evidence="2" type="ORF">C7A17_00760</name>
</gene>
<dbReference type="InterPro" id="IPR022123">
    <property type="entry name" value="DUF3658"/>
</dbReference>
<protein>
    <recommendedName>
        <fullName evidence="1">DUF3658 domain-containing protein</fullName>
    </recommendedName>
</protein>
<dbReference type="AlphaFoldDB" id="A0A2R3QHX7"/>
<dbReference type="Pfam" id="PF12395">
    <property type="entry name" value="DUF3658"/>
    <property type="match status" value="1"/>
</dbReference>
<proteinExistence type="predicted"/>
<reference evidence="2 3" key="1">
    <citation type="submission" date="2018-03" db="EMBL/GenBank/DDBJ databases">
        <title>Complete genome sequence and methylome analysis of Pseudomonas mendocina NEB 698.</title>
        <authorList>
            <person name="Morgan R.D."/>
        </authorList>
    </citation>
    <scope>NUCLEOTIDE SEQUENCE [LARGE SCALE GENOMIC DNA]</scope>
    <source>
        <strain evidence="2 3">NEB698</strain>
    </source>
</reference>
<evidence type="ECO:0000313" key="3">
    <source>
        <dbReference type="Proteomes" id="UP000238327"/>
    </source>
</evidence>
<evidence type="ECO:0000313" key="2">
    <source>
        <dbReference type="EMBL" id="AVO51354.1"/>
    </source>
</evidence>
<sequence>MARLLFVPLVIATFISGFLDTAQDNAEIKAMNETGTVEPNDPPLNQAQELAVSKLSASDVEKIDTELLANIGSGWRKVAMLVGLTMSKIQGQFNDIPDLYYAQRVANLVEQGHLESQGNLLQMRYSEVRHSRTVQP</sequence>
<dbReference type="Proteomes" id="UP000238327">
    <property type="component" value="Chromosome"/>
</dbReference>
<dbReference type="EMBL" id="CP027657">
    <property type="protein sequence ID" value="AVO51354.1"/>
    <property type="molecule type" value="Genomic_DNA"/>
</dbReference>
<evidence type="ECO:0000259" key="1">
    <source>
        <dbReference type="Pfam" id="PF12395"/>
    </source>
</evidence>